<dbReference type="PANTHER" id="PTHR12428">
    <property type="entry name" value="OXA1"/>
    <property type="match status" value="1"/>
</dbReference>
<dbReference type="GO" id="GO:0032977">
    <property type="term" value="F:membrane insertase activity"/>
    <property type="evidence" value="ECO:0007669"/>
    <property type="project" value="InterPro"/>
</dbReference>
<evidence type="ECO:0000313" key="12">
    <source>
        <dbReference type="EMBL" id="NBH60705.1"/>
    </source>
</evidence>
<dbReference type="InterPro" id="IPR047196">
    <property type="entry name" value="YidC_ALB_C"/>
</dbReference>
<keyword evidence="7 10" id="KW-0472">Membrane</keyword>
<evidence type="ECO:0000256" key="3">
    <source>
        <dbReference type="ARBA" id="ARBA00022475"/>
    </source>
</evidence>
<evidence type="ECO:0000256" key="5">
    <source>
        <dbReference type="ARBA" id="ARBA00022927"/>
    </source>
</evidence>
<comment type="caution">
    <text evidence="12">The sequence shown here is derived from an EMBL/GenBank/DDBJ whole genome shotgun (WGS) entry which is preliminary data.</text>
</comment>
<evidence type="ECO:0000256" key="6">
    <source>
        <dbReference type="ARBA" id="ARBA00022989"/>
    </source>
</evidence>
<organism evidence="12 13">
    <name type="scientific">Anaerotruncus colihominis</name>
    <dbReference type="NCBI Taxonomy" id="169435"/>
    <lineage>
        <taxon>Bacteria</taxon>
        <taxon>Bacillati</taxon>
        <taxon>Bacillota</taxon>
        <taxon>Clostridia</taxon>
        <taxon>Eubacteriales</taxon>
        <taxon>Oscillospiraceae</taxon>
        <taxon>Anaerotruncus</taxon>
    </lineage>
</organism>
<evidence type="ECO:0000259" key="11">
    <source>
        <dbReference type="Pfam" id="PF02096"/>
    </source>
</evidence>
<feature type="transmembrane region" description="Helical" evidence="10">
    <location>
        <begin position="142"/>
        <end position="159"/>
    </location>
</feature>
<accession>A0A845QID7</accession>
<dbReference type="AlphaFoldDB" id="A0A845QID7"/>
<keyword evidence="4 9" id="KW-0812">Transmembrane</keyword>
<comment type="similarity">
    <text evidence="9">Belongs to the OXA1/ALB3/YidC family.</text>
</comment>
<evidence type="ECO:0000256" key="2">
    <source>
        <dbReference type="ARBA" id="ARBA00022448"/>
    </source>
</evidence>
<name>A0A845QID7_9FIRM</name>
<dbReference type="PANTHER" id="PTHR12428:SF65">
    <property type="entry name" value="CYTOCHROME C OXIDASE ASSEMBLY PROTEIN COX18, MITOCHONDRIAL"/>
    <property type="match status" value="1"/>
</dbReference>
<keyword evidence="13" id="KW-1185">Reference proteome</keyword>
<gene>
    <name evidence="12" type="ORF">D0435_03325</name>
</gene>
<dbReference type="RefSeq" id="WP_160201003.1">
    <property type="nucleotide sequence ID" value="NZ_QXWK01000004.1"/>
</dbReference>
<dbReference type="NCBIfam" id="TIGR03592">
    <property type="entry name" value="yidC_oxa1_cterm"/>
    <property type="match status" value="1"/>
</dbReference>
<evidence type="ECO:0000256" key="10">
    <source>
        <dbReference type="SAM" id="Phobius"/>
    </source>
</evidence>
<dbReference type="CDD" id="cd20070">
    <property type="entry name" value="5TM_YidC_Alb3"/>
    <property type="match status" value="1"/>
</dbReference>
<dbReference type="GO" id="GO:0005886">
    <property type="term" value="C:plasma membrane"/>
    <property type="evidence" value="ECO:0007669"/>
    <property type="project" value="UniProtKB-SubCell"/>
</dbReference>
<keyword evidence="6 10" id="KW-1133">Transmembrane helix</keyword>
<evidence type="ECO:0000256" key="9">
    <source>
        <dbReference type="RuleBase" id="RU003945"/>
    </source>
</evidence>
<dbReference type="EMBL" id="QXWK01000004">
    <property type="protein sequence ID" value="NBH60705.1"/>
    <property type="molecule type" value="Genomic_DNA"/>
</dbReference>
<evidence type="ECO:0000313" key="13">
    <source>
        <dbReference type="Proteomes" id="UP000446866"/>
    </source>
</evidence>
<evidence type="ECO:0000256" key="7">
    <source>
        <dbReference type="ARBA" id="ARBA00023136"/>
    </source>
</evidence>
<feature type="transmembrane region" description="Helical" evidence="10">
    <location>
        <begin position="88"/>
        <end position="111"/>
    </location>
</feature>
<keyword evidence="5" id="KW-0653">Protein transport</keyword>
<protein>
    <submittedName>
        <fullName evidence="12">Protein translocase component YidC</fullName>
    </submittedName>
</protein>
<evidence type="ECO:0000256" key="4">
    <source>
        <dbReference type="ARBA" id="ARBA00022692"/>
    </source>
</evidence>
<dbReference type="GO" id="GO:0015031">
    <property type="term" value="P:protein transport"/>
    <property type="evidence" value="ECO:0007669"/>
    <property type="project" value="UniProtKB-KW"/>
</dbReference>
<keyword evidence="3" id="KW-1003">Cell membrane</keyword>
<evidence type="ECO:0000256" key="8">
    <source>
        <dbReference type="ARBA" id="ARBA00023186"/>
    </source>
</evidence>
<dbReference type="Pfam" id="PF02096">
    <property type="entry name" value="60KD_IMP"/>
    <property type="match status" value="1"/>
</dbReference>
<proteinExistence type="inferred from homology"/>
<feature type="transmembrane region" description="Helical" evidence="10">
    <location>
        <begin position="22"/>
        <end position="44"/>
    </location>
</feature>
<sequence length="234" mass="27471">MFIFNILATPLGWLLTQLYNIIGNYGICLIIVTLIVKIALYPVYKKQIFSTAGMAEMQPKIQELQRRYANQKEVLNEKMAELYKEEGFNPMSGCLPMIVQMIIIMGLFALLRNPMIFISDESMYFAIHEPFLWIKDLSQPDLWILPIAAGIATFFSFWMNQQTNPNQMAGGNFMTNMMKYFFPIMIVWLARSYPSGLAIYWFMSQFIQIFFNLRFNMLRKALKENKKNNKKKKK</sequence>
<dbReference type="PRINTS" id="PR01900">
    <property type="entry name" value="YIDCPROTEIN"/>
</dbReference>
<feature type="domain" description="Membrane insertase YidC/Oxa/ALB C-terminal" evidence="11">
    <location>
        <begin position="25"/>
        <end position="212"/>
    </location>
</feature>
<reference evidence="12 13" key="1">
    <citation type="submission" date="2018-08" db="EMBL/GenBank/DDBJ databases">
        <title>Murine metabolic-syndrome-specific gut microbial biobank.</title>
        <authorList>
            <person name="Liu C."/>
        </authorList>
    </citation>
    <scope>NUCLEOTIDE SEQUENCE [LARGE SCALE GENOMIC DNA]</scope>
    <source>
        <strain evidence="12 13">28</strain>
    </source>
</reference>
<keyword evidence="8" id="KW-0143">Chaperone</keyword>
<dbReference type="InterPro" id="IPR028055">
    <property type="entry name" value="YidC/Oxa/ALB_C"/>
</dbReference>
<feature type="transmembrane region" description="Helical" evidence="10">
    <location>
        <begin position="171"/>
        <end position="191"/>
    </location>
</feature>
<evidence type="ECO:0000256" key="1">
    <source>
        <dbReference type="ARBA" id="ARBA00004651"/>
    </source>
</evidence>
<dbReference type="Proteomes" id="UP000446866">
    <property type="component" value="Unassembled WGS sequence"/>
</dbReference>
<dbReference type="InterPro" id="IPR001708">
    <property type="entry name" value="YidC/ALB3/OXA1/COX18"/>
</dbReference>
<dbReference type="GO" id="GO:0051205">
    <property type="term" value="P:protein insertion into membrane"/>
    <property type="evidence" value="ECO:0007669"/>
    <property type="project" value="TreeGrafter"/>
</dbReference>
<comment type="subcellular location">
    <subcellularLocation>
        <location evidence="1">Cell membrane</location>
        <topology evidence="1">Multi-pass membrane protein</topology>
    </subcellularLocation>
    <subcellularLocation>
        <location evidence="9">Membrane</location>
        <topology evidence="9">Multi-pass membrane protein</topology>
    </subcellularLocation>
</comment>
<keyword evidence="2" id="KW-0813">Transport</keyword>